<evidence type="ECO:0000256" key="6">
    <source>
        <dbReference type="ARBA" id="ARBA00022692"/>
    </source>
</evidence>
<comment type="caution">
    <text evidence="13">The sequence shown here is derived from an EMBL/GenBank/DDBJ whole genome shotgun (WGS) entry which is preliminary data.</text>
</comment>
<dbReference type="Pfam" id="PF07963">
    <property type="entry name" value="N_methyl"/>
    <property type="match status" value="1"/>
</dbReference>
<organism evidence="13 14">
    <name type="scientific">Arenimonas malthae CC-JY-1</name>
    <dbReference type="NCBI Taxonomy" id="1384054"/>
    <lineage>
        <taxon>Bacteria</taxon>
        <taxon>Pseudomonadati</taxon>
        <taxon>Pseudomonadota</taxon>
        <taxon>Gammaproteobacteria</taxon>
        <taxon>Lysobacterales</taxon>
        <taxon>Lysobacteraceae</taxon>
        <taxon>Arenimonas</taxon>
    </lineage>
</organism>
<name>A0A091BHC3_9GAMM</name>
<dbReference type="GO" id="GO:0015627">
    <property type="term" value="C:type II protein secretion system complex"/>
    <property type="evidence" value="ECO:0007669"/>
    <property type="project" value="InterPro"/>
</dbReference>
<evidence type="ECO:0000256" key="2">
    <source>
        <dbReference type="ARBA" id="ARBA00021549"/>
    </source>
</evidence>
<evidence type="ECO:0000256" key="7">
    <source>
        <dbReference type="ARBA" id="ARBA00022989"/>
    </source>
</evidence>
<dbReference type="RefSeq" id="WP_052385574.1">
    <property type="nucleotide sequence ID" value="NZ_AVCH01000004.1"/>
</dbReference>
<evidence type="ECO:0000259" key="12">
    <source>
        <dbReference type="Pfam" id="PF12019"/>
    </source>
</evidence>
<reference evidence="13 14" key="1">
    <citation type="submission" date="2013-09" db="EMBL/GenBank/DDBJ databases">
        <title>Genome sequencing of Arenimonas malthae.</title>
        <authorList>
            <person name="Chen F."/>
            <person name="Wang G."/>
        </authorList>
    </citation>
    <scope>NUCLEOTIDE SEQUENCE [LARGE SCALE GENOMIC DNA]</scope>
    <source>
        <strain evidence="13 14">CC-JY-1</strain>
    </source>
</reference>
<feature type="domain" description="General secretion pathway GspH" evidence="12">
    <location>
        <begin position="48"/>
        <end position="149"/>
    </location>
</feature>
<dbReference type="NCBIfam" id="TIGR02532">
    <property type="entry name" value="IV_pilin_GFxxxE"/>
    <property type="match status" value="1"/>
</dbReference>
<comment type="similarity">
    <text evidence="9">Belongs to the GSP H family.</text>
</comment>
<keyword evidence="8 11" id="KW-0472">Membrane</keyword>
<dbReference type="InterPro" id="IPR012902">
    <property type="entry name" value="N_methyl_site"/>
</dbReference>
<dbReference type="SUPFAM" id="SSF54523">
    <property type="entry name" value="Pili subunits"/>
    <property type="match status" value="1"/>
</dbReference>
<evidence type="ECO:0000256" key="8">
    <source>
        <dbReference type="ARBA" id="ARBA00023136"/>
    </source>
</evidence>
<dbReference type="AlphaFoldDB" id="A0A091BHC3"/>
<dbReference type="PROSITE" id="PS00409">
    <property type="entry name" value="PROKAR_NTER_METHYL"/>
    <property type="match status" value="1"/>
</dbReference>
<proteinExistence type="inferred from homology"/>
<evidence type="ECO:0000313" key="13">
    <source>
        <dbReference type="EMBL" id="KFN52123.1"/>
    </source>
</evidence>
<comment type="subcellular location">
    <subcellularLocation>
        <location evidence="1">Cell inner membrane</location>
        <topology evidence="1">Single-pass membrane protein</topology>
    </subcellularLocation>
</comment>
<protein>
    <recommendedName>
        <fullName evidence="2">Type II secretion system protein H</fullName>
    </recommendedName>
    <alternativeName>
        <fullName evidence="10">General secretion pathway protein H</fullName>
    </alternativeName>
</protein>
<keyword evidence="5" id="KW-0997">Cell inner membrane</keyword>
<evidence type="ECO:0000256" key="10">
    <source>
        <dbReference type="ARBA" id="ARBA00030775"/>
    </source>
</evidence>
<dbReference type="GO" id="GO:0005886">
    <property type="term" value="C:plasma membrane"/>
    <property type="evidence" value="ECO:0007669"/>
    <property type="project" value="UniProtKB-SubCell"/>
</dbReference>
<dbReference type="Gene3D" id="3.55.40.10">
    <property type="entry name" value="minor pseudopilin epsh domain"/>
    <property type="match status" value="1"/>
</dbReference>
<evidence type="ECO:0000256" key="3">
    <source>
        <dbReference type="ARBA" id="ARBA00022475"/>
    </source>
</evidence>
<keyword evidence="14" id="KW-1185">Reference proteome</keyword>
<evidence type="ECO:0000313" key="14">
    <source>
        <dbReference type="Proteomes" id="UP000029392"/>
    </source>
</evidence>
<evidence type="ECO:0000256" key="11">
    <source>
        <dbReference type="SAM" id="Phobius"/>
    </source>
</evidence>
<dbReference type="eggNOG" id="COG4970">
    <property type="taxonomic scope" value="Bacteria"/>
</dbReference>
<dbReference type="EMBL" id="AVCH01000004">
    <property type="protein sequence ID" value="KFN52123.1"/>
    <property type="molecule type" value="Genomic_DNA"/>
</dbReference>
<evidence type="ECO:0000256" key="9">
    <source>
        <dbReference type="ARBA" id="ARBA00025772"/>
    </source>
</evidence>
<sequence>MAPTSATGNKRAAGFSLVELLVVLAVLGLLGGAVLLTAPAAGARVGDQAGQLAAHLQRAREEAVLGNRAIALRVDAGGYRFLQRRLEGWTELAATPFQPREFPEGVAVRFPGDRGHARFEFDALGAATPAELVLAGDGRALRITLDDTGEVAVHAAR</sequence>
<dbReference type="InterPro" id="IPR045584">
    <property type="entry name" value="Pilin-like"/>
</dbReference>
<dbReference type="Pfam" id="PF12019">
    <property type="entry name" value="GspH"/>
    <property type="match status" value="1"/>
</dbReference>
<keyword evidence="6 11" id="KW-0812">Transmembrane</keyword>
<dbReference type="Proteomes" id="UP000029392">
    <property type="component" value="Unassembled WGS sequence"/>
</dbReference>
<dbReference type="GO" id="GO:0015628">
    <property type="term" value="P:protein secretion by the type II secretion system"/>
    <property type="evidence" value="ECO:0007669"/>
    <property type="project" value="InterPro"/>
</dbReference>
<evidence type="ECO:0000256" key="5">
    <source>
        <dbReference type="ARBA" id="ARBA00022519"/>
    </source>
</evidence>
<dbReference type="PATRIC" id="fig|1384054.3.peg.219"/>
<gene>
    <name evidence="13" type="ORF">N790_12700</name>
</gene>
<accession>A0A091BHC3</accession>
<evidence type="ECO:0000256" key="4">
    <source>
        <dbReference type="ARBA" id="ARBA00022481"/>
    </source>
</evidence>
<dbReference type="PRINTS" id="PR00885">
    <property type="entry name" value="BCTERIALGSPH"/>
</dbReference>
<feature type="transmembrane region" description="Helical" evidence="11">
    <location>
        <begin position="12"/>
        <end position="36"/>
    </location>
</feature>
<dbReference type="STRING" id="1384054.N790_12700"/>
<dbReference type="InterPro" id="IPR022346">
    <property type="entry name" value="T2SS_GspH"/>
</dbReference>
<dbReference type="InterPro" id="IPR002416">
    <property type="entry name" value="T2SS_protein-GspH"/>
</dbReference>
<keyword evidence="7 11" id="KW-1133">Transmembrane helix</keyword>
<evidence type="ECO:0000256" key="1">
    <source>
        <dbReference type="ARBA" id="ARBA00004377"/>
    </source>
</evidence>
<keyword evidence="4" id="KW-0488">Methylation</keyword>
<dbReference type="OrthoDB" id="6028515at2"/>
<keyword evidence="3" id="KW-1003">Cell membrane</keyword>